<accession>A0A6N8IVH2</accession>
<name>A0A6N8IVH2_9BURK</name>
<organism evidence="3 4">
    <name type="scientific">Ramlibacter pinisoli</name>
    <dbReference type="NCBI Taxonomy" id="2682844"/>
    <lineage>
        <taxon>Bacteria</taxon>
        <taxon>Pseudomonadati</taxon>
        <taxon>Pseudomonadota</taxon>
        <taxon>Betaproteobacteria</taxon>
        <taxon>Burkholderiales</taxon>
        <taxon>Comamonadaceae</taxon>
        <taxon>Ramlibacter</taxon>
    </lineage>
</organism>
<sequence length="316" mass="34021">MNHPDIDPQMRAASARNDEILRGLGPAAPGIAGVRQQFARARDWWNEGGPAVARVLDTSVPGPERDIPVRVYVPEDTGRPLPAYIYFHGGGYRLGSPASNDRQLRELAAAWGGIVVSADYAHMPEQRFPAPVLEAAAVYEWVARHGARWGIAPDRLAFGGSSAGANVAMGGFEAASEDARAALRCAALVVGVFDDALDTASMRQYNATDLLPSVASARQMFDDYAGTGEHRRDPRFNALLQDASRWPPLFLAAAEVDVFRDSSVALAERAHAAGGSAQLHIYAGMTHLFFGYTRSVEAAQGCLRELAAFLHRELPA</sequence>
<dbReference type="PANTHER" id="PTHR48081:SF8">
    <property type="entry name" value="ALPHA_BETA HYDROLASE FOLD-3 DOMAIN-CONTAINING PROTEIN-RELATED"/>
    <property type="match status" value="1"/>
</dbReference>
<dbReference type="PANTHER" id="PTHR48081">
    <property type="entry name" value="AB HYDROLASE SUPERFAMILY PROTEIN C4A8.06C"/>
    <property type="match status" value="1"/>
</dbReference>
<evidence type="ECO:0000259" key="2">
    <source>
        <dbReference type="Pfam" id="PF07859"/>
    </source>
</evidence>
<dbReference type="SUPFAM" id="SSF53474">
    <property type="entry name" value="alpha/beta-Hydrolases"/>
    <property type="match status" value="1"/>
</dbReference>
<dbReference type="RefSeq" id="WP_157399045.1">
    <property type="nucleotide sequence ID" value="NZ_WSEL01000009.1"/>
</dbReference>
<gene>
    <name evidence="3" type="ORF">GON04_15905</name>
</gene>
<comment type="caution">
    <text evidence="3">The sequence shown here is derived from an EMBL/GenBank/DDBJ whole genome shotgun (WGS) entry which is preliminary data.</text>
</comment>
<reference evidence="3 4" key="1">
    <citation type="submission" date="2019-12" db="EMBL/GenBank/DDBJ databases">
        <authorList>
            <person name="Huq M.A."/>
        </authorList>
    </citation>
    <scope>NUCLEOTIDE SEQUENCE [LARGE SCALE GENOMIC DNA]</scope>
    <source>
        <strain evidence="3 4">MAH-25</strain>
    </source>
</reference>
<dbReference type="InterPro" id="IPR013094">
    <property type="entry name" value="AB_hydrolase_3"/>
</dbReference>
<dbReference type="EMBL" id="WSEL01000009">
    <property type="protein sequence ID" value="MVQ30944.1"/>
    <property type="molecule type" value="Genomic_DNA"/>
</dbReference>
<keyword evidence="4" id="KW-1185">Reference proteome</keyword>
<dbReference type="Proteomes" id="UP000469385">
    <property type="component" value="Unassembled WGS sequence"/>
</dbReference>
<dbReference type="Pfam" id="PF07859">
    <property type="entry name" value="Abhydrolase_3"/>
    <property type="match status" value="1"/>
</dbReference>
<dbReference type="AlphaFoldDB" id="A0A6N8IVH2"/>
<evidence type="ECO:0000256" key="1">
    <source>
        <dbReference type="ARBA" id="ARBA00022801"/>
    </source>
</evidence>
<dbReference type="InterPro" id="IPR050300">
    <property type="entry name" value="GDXG_lipolytic_enzyme"/>
</dbReference>
<dbReference type="Gene3D" id="3.40.50.1820">
    <property type="entry name" value="alpha/beta hydrolase"/>
    <property type="match status" value="1"/>
</dbReference>
<protein>
    <submittedName>
        <fullName evidence="3">Alpha/beta hydrolase fold domain-containing protein</fullName>
    </submittedName>
</protein>
<keyword evidence="1 3" id="KW-0378">Hydrolase</keyword>
<dbReference type="GO" id="GO:0016787">
    <property type="term" value="F:hydrolase activity"/>
    <property type="evidence" value="ECO:0007669"/>
    <property type="project" value="UniProtKB-KW"/>
</dbReference>
<feature type="domain" description="Alpha/beta hydrolase fold-3" evidence="2">
    <location>
        <begin position="85"/>
        <end position="290"/>
    </location>
</feature>
<proteinExistence type="predicted"/>
<evidence type="ECO:0000313" key="3">
    <source>
        <dbReference type="EMBL" id="MVQ30944.1"/>
    </source>
</evidence>
<evidence type="ECO:0000313" key="4">
    <source>
        <dbReference type="Proteomes" id="UP000469385"/>
    </source>
</evidence>
<dbReference type="InterPro" id="IPR029058">
    <property type="entry name" value="AB_hydrolase_fold"/>
</dbReference>